<dbReference type="InterPro" id="IPR050834">
    <property type="entry name" value="Glycosyltransf_2"/>
</dbReference>
<dbReference type="CDD" id="cd02440">
    <property type="entry name" value="AdoMet_MTases"/>
    <property type="match status" value="1"/>
</dbReference>
<dbReference type="eggNOG" id="COG1215">
    <property type="taxonomic scope" value="Bacteria"/>
</dbReference>
<dbReference type="eggNOG" id="COG1216">
    <property type="taxonomic scope" value="Bacteria"/>
</dbReference>
<dbReference type="OrthoDB" id="8773442at2"/>
<dbReference type="Gene3D" id="3.90.550.10">
    <property type="entry name" value="Spore Coat Polysaccharide Biosynthesis Protein SpsA, Chain A"/>
    <property type="match status" value="1"/>
</dbReference>
<accession>S0KRT4</accession>
<protein>
    <recommendedName>
        <fullName evidence="1">Glycosyltransferase 2-like domain-containing protein</fullName>
    </recommendedName>
</protein>
<dbReference type="CDD" id="cd04184">
    <property type="entry name" value="GT2_RfbC_Mx_like"/>
    <property type="match status" value="1"/>
</dbReference>
<evidence type="ECO:0000313" key="3">
    <source>
        <dbReference type="Proteomes" id="UP000015961"/>
    </source>
</evidence>
<dbReference type="SUPFAM" id="SSF53335">
    <property type="entry name" value="S-adenosyl-L-methionine-dependent methyltransferases"/>
    <property type="match status" value="1"/>
</dbReference>
<sequence length="1082" mass="125519">MKYDFEMTVDEQSSVGKIVRQIKENSTVLEFGPGNGRMTNYLITEKKCQVSIVEFDEELYNFVMQFATDGFLGNIEEYKWVEYFKNTSFDYIVFADVLEHLVDPIMALKAAKTVLNPDGQILISFPNLAHNSALIGLFNNQLEWKEFGLLDHTHNTFYTQAGFEKVFQSLDLHIAIEEFTYSQVGQNEIQTAYEDLPEKIRYAFKMRPFGEVYQYFYALTKSPVEMPKRMQPINSHFVKQVQLVFTLDGKQEIHPLLYNQETKENQFSTHDIAANVNELKIVPFEGNGVMEFYAEIEGKMIRPSKTNAVWVNGKTYVFTGIDENPYFVFTHDQIAGKTLSFYFNLVDQNSFSSLETQVLDYAHQQESVIERLKETHAKELLALENEKEELLTKTAQVLSRTSVKQGSEKWRMAELKHYHLYQDSLFPDVKLMVETIENDPDRNVAIIKGWGFAVAQQTPLIYQVPLFEGLVSLVSPIYRKDVNEMFGLPEKEKYGFMIEIEQKQIEKVVGLLVSIPDTTTQYAFKFQRHNLDNTPWAKKARYLLGAVRQQGLRNVLRNRKLRLEQADQYDKWIKENEQYDVAKVKQEIKHFGMTPKISLVVPVYNVEEKWLRACIDSLKNQYYDNWELCLADDASPKAEIRPLIERYVHEDARIKAVFREQNGHISEATNSAIELATGEYIGFMDNDDELAPQALYEVVKAINEDSEYEFIYTDEDKLNLAGKRFDPFFKPNWNPTLLLGHNYITHFVVVKRNILDKIGGLRSEFNGSQDYDFVLRATQAAKKVHHIPVICYHWRTVETSVAFDPKSKEYAYVAGQRAIEEHLSQRDIPAKVTMTKHYGAYKVDYLYQEEPLVSIIALGEYARVSLWIEDLLQNTYYSNIELLVPKKFQQAFPTSDKRVSFVEAQAPFDLLEQANGEYIVCLNEWLTPKNADWLKELLNPLRQETVGAVTGKIVQKDERVLNVGVSLRQPRVLFDDQGATKESIGYYFRSVLPREIYLATMDSLAIRKSDLETLDYKHLLTQQPTATLFGPEVYTTLHQKFVFTPYSLFEYIGEKPEESYRLAWEDTFKTLHDPYQNPNALN</sequence>
<dbReference type="PANTHER" id="PTHR43685:SF2">
    <property type="entry name" value="GLYCOSYLTRANSFERASE 2-LIKE DOMAIN-CONTAINING PROTEIN"/>
    <property type="match status" value="1"/>
</dbReference>
<feature type="domain" description="Glycosyltransferase 2-like" evidence="1">
    <location>
        <begin position="598"/>
        <end position="758"/>
    </location>
</feature>
<dbReference type="PATRIC" id="fig|1140003.3.peg.823"/>
<dbReference type="InterPro" id="IPR001173">
    <property type="entry name" value="Glyco_trans_2-like"/>
</dbReference>
<dbReference type="Gene3D" id="3.40.50.150">
    <property type="entry name" value="Vaccinia Virus protein VP39"/>
    <property type="match status" value="1"/>
</dbReference>
<dbReference type="SUPFAM" id="SSF53448">
    <property type="entry name" value="Nucleotide-diphospho-sugar transferases"/>
    <property type="match status" value="2"/>
</dbReference>
<gene>
    <name evidence="2" type="ORF">I573_01811</name>
</gene>
<dbReference type="Proteomes" id="UP000015961">
    <property type="component" value="Unassembled WGS sequence"/>
</dbReference>
<dbReference type="PANTHER" id="PTHR43685">
    <property type="entry name" value="GLYCOSYLTRANSFERASE"/>
    <property type="match status" value="1"/>
</dbReference>
<dbReference type="RefSeq" id="WP_016185320.1">
    <property type="nucleotide sequence ID" value="NZ_ASWO01000005.1"/>
</dbReference>
<proteinExistence type="predicted"/>
<evidence type="ECO:0000313" key="2">
    <source>
        <dbReference type="EMBL" id="EOT84085.1"/>
    </source>
</evidence>
<dbReference type="InterPro" id="IPR029044">
    <property type="entry name" value="Nucleotide-diphossugar_trans"/>
</dbReference>
<dbReference type="InterPro" id="IPR029063">
    <property type="entry name" value="SAM-dependent_MTases_sf"/>
</dbReference>
<dbReference type="STRING" id="1140003.OMY_00867"/>
<evidence type="ECO:0000259" key="1">
    <source>
        <dbReference type="Pfam" id="PF00535"/>
    </source>
</evidence>
<reference evidence="2 3" key="1">
    <citation type="submission" date="2013-03" db="EMBL/GenBank/DDBJ databases">
        <title>The Genome Sequence of Enterococcus sulfureus ATCC_49903 (PacBio/Illumina hybrid assembly).</title>
        <authorList>
            <consortium name="The Broad Institute Genomics Platform"/>
            <consortium name="The Broad Institute Genome Sequencing Center for Infectious Disease"/>
            <person name="Earl A."/>
            <person name="Russ C."/>
            <person name="Gilmore M."/>
            <person name="Surin D."/>
            <person name="Walker B."/>
            <person name="Young S."/>
            <person name="Zeng Q."/>
            <person name="Gargeya S."/>
            <person name="Fitzgerald M."/>
            <person name="Haas B."/>
            <person name="Abouelleil A."/>
            <person name="Allen A.W."/>
            <person name="Alvarado L."/>
            <person name="Arachchi H.M."/>
            <person name="Berlin A.M."/>
            <person name="Chapman S.B."/>
            <person name="Gainer-Dewar J."/>
            <person name="Goldberg J."/>
            <person name="Griggs A."/>
            <person name="Gujja S."/>
            <person name="Hansen M."/>
            <person name="Howarth C."/>
            <person name="Imamovic A."/>
            <person name="Ireland A."/>
            <person name="Larimer J."/>
            <person name="McCowan C."/>
            <person name="Murphy C."/>
            <person name="Pearson M."/>
            <person name="Poon T.W."/>
            <person name="Priest M."/>
            <person name="Roberts A."/>
            <person name="Saif S."/>
            <person name="Shea T."/>
            <person name="Sisk P."/>
            <person name="Sykes S."/>
            <person name="Wortman J."/>
            <person name="Nusbaum C."/>
            <person name="Birren B."/>
        </authorList>
    </citation>
    <scope>NUCLEOTIDE SEQUENCE [LARGE SCALE GENOMIC DNA]</scope>
    <source>
        <strain evidence="2 3">ATCC 49903</strain>
    </source>
</reference>
<comment type="caution">
    <text evidence="2">The sequence shown here is derived from an EMBL/GenBank/DDBJ whole genome shotgun (WGS) entry which is preliminary data.</text>
</comment>
<dbReference type="eggNOG" id="COG2230">
    <property type="taxonomic scope" value="Bacteria"/>
</dbReference>
<keyword evidence="3" id="KW-1185">Reference proteome</keyword>
<organism evidence="2 3">
    <name type="scientific">Enterococcus sulfureus ATCC 49903</name>
    <dbReference type="NCBI Taxonomy" id="1140003"/>
    <lineage>
        <taxon>Bacteria</taxon>
        <taxon>Bacillati</taxon>
        <taxon>Bacillota</taxon>
        <taxon>Bacilli</taxon>
        <taxon>Lactobacillales</taxon>
        <taxon>Enterococcaceae</taxon>
        <taxon>Enterococcus</taxon>
    </lineage>
</organism>
<dbReference type="Pfam" id="PF13489">
    <property type="entry name" value="Methyltransf_23"/>
    <property type="match status" value="1"/>
</dbReference>
<dbReference type="Pfam" id="PF00535">
    <property type="entry name" value="Glycos_transf_2"/>
    <property type="match status" value="1"/>
</dbReference>
<dbReference type="AlphaFoldDB" id="S0KRT4"/>
<dbReference type="EMBL" id="ASWO01000005">
    <property type="protein sequence ID" value="EOT84085.1"/>
    <property type="molecule type" value="Genomic_DNA"/>
</dbReference>
<name>S0KRT4_9ENTE</name>